<dbReference type="Proteomes" id="UP000302218">
    <property type="component" value="Chromosome"/>
</dbReference>
<evidence type="ECO:0000313" key="1">
    <source>
        <dbReference type="EMBL" id="QCS42556.1"/>
    </source>
</evidence>
<dbReference type="AlphaFoldDB" id="A0A4V1FZP4"/>
<reference evidence="2" key="1">
    <citation type="submission" date="2019-05" db="EMBL/GenBank/DDBJ databases">
        <title>Genome sequence and methylation pattern of the halophilic Archaeon Natrinema versiforme BOL5-4.</title>
        <authorList>
            <person name="DasSarma P."/>
            <person name="Anton B.P."/>
            <person name="DasSarma S.L."/>
            <person name="Martinez F.L."/>
            <person name="Guzman D."/>
            <person name="Roberts R.J."/>
            <person name="DasSarma S."/>
        </authorList>
    </citation>
    <scope>NUCLEOTIDE SEQUENCE [LARGE SCALE GENOMIC DNA]</scope>
    <source>
        <strain evidence="2">BOL5-4</strain>
    </source>
</reference>
<dbReference type="GeneID" id="40265478"/>
<protein>
    <submittedName>
        <fullName evidence="1">Uncharacterized protein</fullName>
    </submittedName>
</protein>
<organism evidence="1 2">
    <name type="scientific">Natrinema versiforme</name>
    <dbReference type="NCBI Taxonomy" id="88724"/>
    <lineage>
        <taxon>Archaea</taxon>
        <taxon>Methanobacteriati</taxon>
        <taxon>Methanobacteriota</taxon>
        <taxon>Stenosarchaea group</taxon>
        <taxon>Halobacteria</taxon>
        <taxon>Halobacteriales</taxon>
        <taxon>Natrialbaceae</taxon>
        <taxon>Natrinema</taxon>
    </lineage>
</organism>
<gene>
    <name evidence="1" type="ORF">FEJ81_09355</name>
</gene>
<name>A0A4V1FZP4_9EURY</name>
<dbReference type="OrthoDB" id="241883at2157"/>
<proteinExistence type="predicted"/>
<dbReference type="EMBL" id="CP040330">
    <property type="protein sequence ID" value="QCS42556.1"/>
    <property type="molecule type" value="Genomic_DNA"/>
</dbReference>
<accession>A0A4V1FZP4</accession>
<dbReference type="KEGG" id="nvr:FEJ81_09355"/>
<sequence length="89" mass="9830">MAECERCGDEVARRFTHRIRTETMTHRRTQRVCAACHPSLPDLLEADRSSDRVVADGGTLATDCPVCTGYTVPDGESDVCVDCGWTNVR</sequence>
<evidence type="ECO:0000313" key="2">
    <source>
        <dbReference type="Proteomes" id="UP000302218"/>
    </source>
</evidence>
<dbReference type="RefSeq" id="WP_138245040.1">
    <property type="nucleotide sequence ID" value="NZ_CP040330.1"/>
</dbReference>